<dbReference type="RefSeq" id="WP_386714938.1">
    <property type="nucleotide sequence ID" value="NZ_JBHRSZ010000001.1"/>
</dbReference>
<name>A0ABV7HE47_9GAMM</name>
<feature type="transmembrane region" description="Helical" evidence="2">
    <location>
        <begin position="76"/>
        <end position="93"/>
    </location>
</feature>
<evidence type="ECO:0000256" key="2">
    <source>
        <dbReference type="SAM" id="Phobius"/>
    </source>
</evidence>
<comment type="caution">
    <text evidence="3">The sequence shown here is derived from an EMBL/GenBank/DDBJ whole genome shotgun (WGS) entry which is preliminary data.</text>
</comment>
<organism evidence="3 4">
    <name type="scientific">Litoribrevibacter euphylliae</name>
    <dbReference type="NCBI Taxonomy" id="1834034"/>
    <lineage>
        <taxon>Bacteria</taxon>
        <taxon>Pseudomonadati</taxon>
        <taxon>Pseudomonadota</taxon>
        <taxon>Gammaproteobacteria</taxon>
        <taxon>Oceanospirillales</taxon>
        <taxon>Oceanospirillaceae</taxon>
        <taxon>Litoribrevibacter</taxon>
    </lineage>
</organism>
<reference evidence="4" key="1">
    <citation type="journal article" date="2019" name="Int. J. Syst. Evol. Microbiol.">
        <title>The Global Catalogue of Microorganisms (GCM) 10K type strain sequencing project: providing services to taxonomists for standard genome sequencing and annotation.</title>
        <authorList>
            <consortium name="The Broad Institute Genomics Platform"/>
            <consortium name="The Broad Institute Genome Sequencing Center for Infectious Disease"/>
            <person name="Wu L."/>
            <person name="Ma J."/>
        </authorList>
    </citation>
    <scope>NUCLEOTIDE SEQUENCE [LARGE SCALE GENOMIC DNA]</scope>
    <source>
        <strain evidence="4">KCTC 52438</strain>
    </source>
</reference>
<keyword evidence="2" id="KW-1133">Transmembrane helix</keyword>
<keyword evidence="2" id="KW-0812">Transmembrane</keyword>
<dbReference type="Proteomes" id="UP001595476">
    <property type="component" value="Unassembled WGS sequence"/>
</dbReference>
<evidence type="ECO:0000313" key="4">
    <source>
        <dbReference type="Proteomes" id="UP001595476"/>
    </source>
</evidence>
<evidence type="ECO:0000256" key="1">
    <source>
        <dbReference type="SAM" id="MobiDB-lite"/>
    </source>
</evidence>
<accession>A0ABV7HE47</accession>
<keyword evidence="2" id="KW-0472">Membrane</keyword>
<feature type="region of interest" description="Disordered" evidence="1">
    <location>
        <begin position="1"/>
        <end position="45"/>
    </location>
</feature>
<sequence>MFSQTANRKPQTANRKPQTANRKPQTANRKPQTANRKPQTANRKPQTAHDIYRLFTLFFCFLLVLCFWVTCLLPFWGVLGGILLWACFFLLKLQIA</sequence>
<proteinExistence type="predicted"/>
<protein>
    <submittedName>
        <fullName evidence="3">Uncharacterized protein</fullName>
    </submittedName>
</protein>
<keyword evidence="4" id="KW-1185">Reference proteome</keyword>
<evidence type="ECO:0000313" key="3">
    <source>
        <dbReference type="EMBL" id="MFC3149637.1"/>
    </source>
</evidence>
<feature type="transmembrane region" description="Helical" evidence="2">
    <location>
        <begin position="51"/>
        <end position="70"/>
    </location>
</feature>
<dbReference type="EMBL" id="JBHRSZ010000001">
    <property type="protein sequence ID" value="MFC3149637.1"/>
    <property type="molecule type" value="Genomic_DNA"/>
</dbReference>
<gene>
    <name evidence="3" type="ORF">ACFOEK_01200</name>
</gene>